<sequence length="300" mass="32388">MADDDDDSFGEFTFAPIHHPTVHSSHIPITTTNNDVVWADFTFHQNNQTHHTVNLPSPSPSPSQPKWEKIQGALPLSFFGDEEESVTDDVKVEPSNVSGTTSIGSDNNNNGYKSNGQLGINDLIADLYGPRQLQQQQPHQTVNNGNELDFSALTSTVSNDPVSKSNSFGLDTVLAGDGDKESDDEGGWEFVDAVARNDKDHKENSEKIVSTPGLQGGSHGPIDLFAASNNGFFVQSHLTNSGLDSKPITNFQNDFSADLKVDSKGTTNELSSNPLGGGDDFDDTFGEFETAFVEHSSVKK</sequence>
<dbReference type="PANTHER" id="PTHR35701">
    <property type="entry name" value="OS11G0148400 PROTEIN"/>
    <property type="match status" value="1"/>
</dbReference>
<dbReference type="AlphaFoldDB" id="A0AAD5BR41"/>
<evidence type="ECO:0000313" key="3">
    <source>
        <dbReference type="Proteomes" id="UP001206925"/>
    </source>
</evidence>
<reference evidence="2" key="1">
    <citation type="submission" date="2022-06" db="EMBL/GenBank/DDBJ databases">
        <title>Uncovering the hologenomic basis of an extraordinary plant invasion.</title>
        <authorList>
            <person name="Bieker V.C."/>
            <person name="Martin M.D."/>
            <person name="Gilbert T."/>
            <person name="Hodgins K."/>
            <person name="Battlay P."/>
            <person name="Petersen B."/>
            <person name="Wilson J."/>
        </authorList>
    </citation>
    <scope>NUCLEOTIDE SEQUENCE</scope>
    <source>
        <strain evidence="2">AA19_3_7</strain>
        <tissue evidence="2">Leaf</tissue>
    </source>
</reference>
<accession>A0AAD5BR41</accession>
<dbReference type="Proteomes" id="UP001206925">
    <property type="component" value="Unassembled WGS sequence"/>
</dbReference>
<proteinExistence type="predicted"/>
<feature type="compositionally biased region" description="Polar residues" evidence="1">
    <location>
        <begin position="95"/>
        <end position="115"/>
    </location>
</feature>
<feature type="non-terminal residue" evidence="2">
    <location>
        <position position="1"/>
    </location>
</feature>
<evidence type="ECO:0000313" key="2">
    <source>
        <dbReference type="EMBL" id="KAI7727920.1"/>
    </source>
</evidence>
<organism evidence="2 3">
    <name type="scientific">Ambrosia artemisiifolia</name>
    <name type="common">Common ragweed</name>
    <dbReference type="NCBI Taxonomy" id="4212"/>
    <lineage>
        <taxon>Eukaryota</taxon>
        <taxon>Viridiplantae</taxon>
        <taxon>Streptophyta</taxon>
        <taxon>Embryophyta</taxon>
        <taxon>Tracheophyta</taxon>
        <taxon>Spermatophyta</taxon>
        <taxon>Magnoliopsida</taxon>
        <taxon>eudicotyledons</taxon>
        <taxon>Gunneridae</taxon>
        <taxon>Pentapetalae</taxon>
        <taxon>asterids</taxon>
        <taxon>campanulids</taxon>
        <taxon>Asterales</taxon>
        <taxon>Asteraceae</taxon>
        <taxon>Asteroideae</taxon>
        <taxon>Heliantheae alliance</taxon>
        <taxon>Heliantheae</taxon>
        <taxon>Ambrosia</taxon>
    </lineage>
</organism>
<dbReference type="PANTHER" id="PTHR35701:SF1">
    <property type="entry name" value="OS11G0148400 PROTEIN"/>
    <property type="match status" value="1"/>
</dbReference>
<name>A0AAD5BR41_AMBAR</name>
<dbReference type="EMBL" id="JAMZMK010011295">
    <property type="protein sequence ID" value="KAI7727920.1"/>
    <property type="molecule type" value="Genomic_DNA"/>
</dbReference>
<protein>
    <submittedName>
        <fullName evidence="2">Uncharacterized protein</fullName>
    </submittedName>
</protein>
<feature type="region of interest" description="Disordered" evidence="1">
    <location>
        <begin position="86"/>
        <end position="115"/>
    </location>
</feature>
<feature type="region of interest" description="Disordered" evidence="1">
    <location>
        <begin position="199"/>
        <end position="221"/>
    </location>
</feature>
<gene>
    <name evidence="2" type="ORF">M8C21_010676</name>
</gene>
<evidence type="ECO:0000256" key="1">
    <source>
        <dbReference type="SAM" id="MobiDB-lite"/>
    </source>
</evidence>
<keyword evidence="3" id="KW-1185">Reference proteome</keyword>
<comment type="caution">
    <text evidence="2">The sequence shown here is derived from an EMBL/GenBank/DDBJ whole genome shotgun (WGS) entry which is preliminary data.</text>
</comment>